<evidence type="ECO:0000259" key="1">
    <source>
        <dbReference type="PROSITE" id="PS51502"/>
    </source>
</evidence>
<keyword evidence="3" id="KW-1185">Reference proteome</keyword>
<comment type="caution">
    <text evidence="2">The sequence shown here is derived from an EMBL/GenBank/DDBJ whole genome shotgun (WGS) entry which is preliminary data.</text>
</comment>
<name>A0ABT2PK84_9BURK</name>
<feature type="domain" description="Stress-response A/B barrel" evidence="1">
    <location>
        <begin position="2"/>
        <end position="94"/>
    </location>
</feature>
<dbReference type="Pfam" id="PF07876">
    <property type="entry name" value="Dabb"/>
    <property type="match status" value="1"/>
</dbReference>
<evidence type="ECO:0000313" key="3">
    <source>
        <dbReference type="Proteomes" id="UP001525968"/>
    </source>
</evidence>
<dbReference type="RefSeq" id="WP_261499731.1">
    <property type="nucleotide sequence ID" value="NZ_JAODYH010000004.1"/>
</dbReference>
<reference evidence="2 3" key="1">
    <citation type="submission" date="2022-09" db="EMBL/GenBank/DDBJ databases">
        <title>Draft genome of isolate Be4.</title>
        <authorList>
            <person name="Sanchez-Castro I."/>
            <person name="Martinez-Rodriguez P."/>
            <person name="Descostes M."/>
            <person name="Merroun M."/>
        </authorList>
    </citation>
    <scope>NUCLEOTIDE SEQUENCE [LARGE SCALE GENOMIC DNA]</scope>
    <source>
        <strain evidence="2 3">Be4</strain>
    </source>
</reference>
<gene>
    <name evidence="2" type="ORF">N0K08_08320</name>
</gene>
<dbReference type="SUPFAM" id="SSF54909">
    <property type="entry name" value="Dimeric alpha+beta barrel"/>
    <property type="match status" value="1"/>
</dbReference>
<dbReference type="EMBL" id="JAODYH010000004">
    <property type="protein sequence ID" value="MCT9810635.1"/>
    <property type="molecule type" value="Genomic_DNA"/>
</dbReference>
<dbReference type="Proteomes" id="UP001525968">
    <property type="component" value="Unassembled WGS sequence"/>
</dbReference>
<dbReference type="SMART" id="SM00886">
    <property type="entry name" value="Dabb"/>
    <property type="match status" value="1"/>
</dbReference>
<organism evidence="2 3">
    <name type="scientific">Acidovorax bellezanensis</name>
    <dbReference type="NCBI Taxonomy" id="2976702"/>
    <lineage>
        <taxon>Bacteria</taxon>
        <taxon>Pseudomonadati</taxon>
        <taxon>Pseudomonadota</taxon>
        <taxon>Betaproteobacteria</taxon>
        <taxon>Burkholderiales</taxon>
        <taxon>Comamonadaceae</taxon>
        <taxon>Acidovorax</taxon>
    </lineage>
</organism>
<dbReference type="InterPro" id="IPR013097">
    <property type="entry name" value="Dabb"/>
</dbReference>
<dbReference type="Gene3D" id="3.30.70.100">
    <property type="match status" value="1"/>
</dbReference>
<evidence type="ECO:0000313" key="2">
    <source>
        <dbReference type="EMBL" id="MCT9810635.1"/>
    </source>
</evidence>
<proteinExistence type="predicted"/>
<sequence length="102" mass="11335">MYLHLVMMEFSPAADAEFFARVEAYAERIRQECKGLSIYHFGSNEAARSLGFMHAVVSAFESAQAHDDYQVSPAHVEMKTYMGAFIQRIVVFDGAAPLLVAA</sequence>
<protein>
    <submittedName>
        <fullName evidence="2">Dabb family protein</fullName>
    </submittedName>
</protein>
<dbReference type="InterPro" id="IPR011008">
    <property type="entry name" value="Dimeric_a/b-barrel"/>
</dbReference>
<accession>A0ABT2PK84</accession>
<dbReference type="PROSITE" id="PS51502">
    <property type="entry name" value="S_R_A_B_BARREL"/>
    <property type="match status" value="1"/>
</dbReference>